<feature type="transmembrane region" description="Helical" evidence="1">
    <location>
        <begin position="45"/>
        <end position="65"/>
    </location>
</feature>
<organism evidence="2">
    <name type="scientific">Salix viminalis</name>
    <name type="common">Common osier</name>
    <name type="synonym">Basket willow</name>
    <dbReference type="NCBI Taxonomy" id="40686"/>
    <lineage>
        <taxon>Eukaryota</taxon>
        <taxon>Viridiplantae</taxon>
        <taxon>Streptophyta</taxon>
        <taxon>Embryophyta</taxon>
        <taxon>Tracheophyta</taxon>
        <taxon>Spermatophyta</taxon>
        <taxon>Magnoliopsida</taxon>
        <taxon>eudicotyledons</taxon>
        <taxon>Gunneridae</taxon>
        <taxon>Pentapetalae</taxon>
        <taxon>rosids</taxon>
        <taxon>fabids</taxon>
        <taxon>Malpighiales</taxon>
        <taxon>Salicaceae</taxon>
        <taxon>Saliceae</taxon>
        <taxon>Salix</taxon>
    </lineage>
</organism>
<keyword evidence="1" id="KW-1133">Transmembrane helix</keyword>
<dbReference type="AlphaFoldDB" id="A0A6N2NKA7"/>
<evidence type="ECO:0000256" key="1">
    <source>
        <dbReference type="SAM" id="Phobius"/>
    </source>
</evidence>
<dbReference type="EMBL" id="CAADRP010002196">
    <property type="protein sequence ID" value="VFU63220.1"/>
    <property type="molecule type" value="Genomic_DNA"/>
</dbReference>
<name>A0A6N2NKA7_SALVM</name>
<reference evidence="2" key="1">
    <citation type="submission" date="2019-03" db="EMBL/GenBank/DDBJ databases">
        <authorList>
            <person name="Mank J."/>
            <person name="Almeida P."/>
        </authorList>
    </citation>
    <scope>NUCLEOTIDE SEQUENCE</scope>
    <source>
        <strain evidence="2">78183</strain>
    </source>
</reference>
<gene>
    <name evidence="2" type="ORF">SVIM_LOCUS481204</name>
</gene>
<protein>
    <submittedName>
        <fullName evidence="2">Uncharacterized protein</fullName>
    </submittedName>
</protein>
<accession>A0A6N2NKA7</accession>
<proteinExistence type="predicted"/>
<keyword evidence="1" id="KW-0472">Membrane</keyword>
<keyword evidence="1" id="KW-0812">Transmembrane</keyword>
<evidence type="ECO:0000313" key="2">
    <source>
        <dbReference type="EMBL" id="VFU63220.1"/>
    </source>
</evidence>
<sequence>MRDLECQTKLSYIAIAITFDRKFCQDDLKPIVVTQAKTSFTGDIAFTYTTLGTAIVPFLMLLFFFQVILRVTFYQICTTGLNFQDGGVKESTMVELVKCPRQPVAGVGGVKFGEMGFKVMSPESVYWTSYHLGTNHVNDDGPGA</sequence>